<dbReference type="CDD" id="cd02933">
    <property type="entry name" value="OYE_like_FMN"/>
    <property type="match status" value="1"/>
</dbReference>
<dbReference type="InterPro" id="IPR013785">
    <property type="entry name" value="Aldolase_TIM"/>
</dbReference>
<keyword evidence="3" id="KW-1185">Reference proteome</keyword>
<reference evidence="3" key="1">
    <citation type="submission" date="2021-05" db="EMBL/GenBank/DDBJ databases">
        <title>Direct Submission.</title>
        <authorList>
            <person name="Li K."/>
            <person name="Gao J."/>
        </authorList>
    </citation>
    <scope>NUCLEOTIDE SEQUENCE [LARGE SCALE GENOMIC DNA]</scope>
    <source>
        <strain evidence="3">MG62</strain>
    </source>
</reference>
<evidence type="ECO:0000313" key="2">
    <source>
        <dbReference type="EMBL" id="QWB21573.1"/>
    </source>
</evidence>
<dbReference type="PANTHER" id="PTHR22893">
    <property type="entry name" value="NADH OXIDOREDUCTASE-RELATED"/>
    <property type="match status" value="1"/>
</dbReference>
<dbReference type="InterPro" id="IPR045247">
    <property type="entry name" value="Oye-like"/>
</dbReference>
<dbReference type="PANTHER" id="PTHR22893:SF91">
    <property type="entry name" value="NADPH DEHYDROGENASE 2-RELATED"/>
    <property type="match status" value="1"/>
</dbReference>
<evidence type="ECO:0000259" key="1">
    <source>
        <dbReference type="Pfam" id="PF00724"/>
    </source>
</evidence>
<name>A0ABX8FKD5_9ACTN</name>
<gene>
    <name evidence="2" type="ORF">KJK29_02725</name>
</gene>
<sequence>MSTTTLFDSTTLGALTVPNRIAMAPMTRSRAAVDGTPTELMSTYYAQRATAGLIIAEGTHPTAAGRIGPGAPGLHQDAHRLGWSYVANAVHDAGGRIFVQLMHAGRLAHPSFLPDGLHPVAPSDIAARAEVYTAGGRKAAVRPQALTHEQILDVIDDFAQSAVRAMAAGMDGVEIHAANGYLLHQFLAENANLRTDGWGGSLDARIRLTVEVVRAVAAAIGPHRVGLRISPGNQFGGLVEQAPEATYTALVQELAQDGLAYLHLVETGTNLDDRIRAVWPSALVIAPMAGRPGDVTKVNAANAWLRRGADLVAFGRGFLANADLVERLRVGAPLNALAPHGLYGGDHRGYTDYPTLEQLPAVDA</sequence>
<dbReference type="SUPFAM" id="SSF51395">
    <property type="entry name" value="FMN-linked oxidoreductases"/>
    <property type="match status" value="1"/>
</dbReference>
<dbReference type="Proteomes" id="UP000679629">
    <property type="component" value="Chromosome"/>
</dbReference>
<dbReference type="InterPro" id="IPR001155">
    <property type="entry name" value="OxRdtase_FMN_N"/>
</dbReference>
<dbReference type="EMBL" id="CP075896">
    <property type="protein sequence ID" value="QWB21573.1"/>
    <property type="molecule type" value="Genomic_DNA"/>
</dbReference>
<proteinExistence type="predicted"/>
<dbReference type="RefSeq" id="WP_215116979.1">
    <property type="nucleotide sequence ID" value="NZ_CP075896.1"/>
</dbReference>
<dbReference type="Gene3D" id="3.20.20.70">
    <property type="entry name" value="Aldolase class I"/>
    <property type="match status" value="1"/>
</dbReference>
<dbReference type="Pfam" id="PF00724">
    <property type="entry name" value="Oxidored_FMN"/>
    <property type="match status" value="1"/>
</dbReference>
<evidence type="ECO:0000313" key="3">
    <source>
        <dbReference type="Proteomes" id="UP000679629"/>
    </source>
</evidence>
<protein>
    <submittedName>
        <fullName evidence="2">Alkene reductase</fullName>
    </submittedName>
</protein>
<accession>A0ABX8FKD5</accession>
<organism evidence="2 3">
    <name type="scientific">Streptomyces koelreuteriae</name>
    <dbReference type="NCBI Taxonomy" id="2838015"/>
    <lineage>
        <taxon>Bacteria</taxon>
        <taxon>Bacillati</taxon>
        <taxon>Actinomycetota</taxon>
        <taxon>Actinomycetes</taxon>
        <taxon>Kitasatosporales</taxon>
        <taxon>Streptomycetaceae</taxon>
        <taxon>Streptomyces</taxon>
    </lineage>
</organism>
<feature type="domain" description="NADH:flavin oxidoreductase/NADH oxidase N-terminal" evidence="1">
    <location>
        <begin position="6"/>
        <end position="334"/>
    </location>
</feature>